<dbReference type="Proteomes" id="UP001163046">
    <property type="component" value="Unassembled WGS sequence"/>
</dbReference>
<keyword evidence="3" id="KW-1185">Reference proteome</keyword>
<dbReference type="AlphaFoldDB" id="A0A9W9YQM4"/>
<sequence length="145" mass="16398">MAETEMKPVERSPRPDWYSALILPLIMVAPIPILMIVIGATYKNQCPINDKIPIFLVVGGAVGVLRFLIWCLGVKLKAQEFANNHEGMHKKKIILLKSILDIFLFAWFICGTVWTVPIFPPDYDDPSSSEYCHRSVYLCAFLIGD</sequence>
<keyword evidence="1" id="KW-0472">Membrane</keyword>
<feature type="transmembrane region" description="Helical" evidence="1">
    <location>
        <begin position="21"/>
        <end position="42"/>
    </location>
</feature>
<gene>
    <name evidence="2" type="ORF">OS493_011570</name>
</gene>
<feature type="transmembrane region" description="Helical" evidence="1">
    <location>
        <begin position="94"/>
        <end position="119"/>
    </location>
</feature>
<evidence type="ECO:0000313" key="2">
    <source>
        <dbReference type="EMBL" id="KAJ7363287.1"/>
    </source>
</evidence>
<name>A0A9W9YQM4_9CNID</name>
<reference evidence="2" key="1">
    <citation type="submission" date="2023-01" db="EMBL/GenBank/DDBJ databases">
        <title>Genome assembly of the deep-sea coral Lophelia pertusa.</title>
        <authorList>
            <person name="Herrera S."/>
            <person name="Cordes E."/>
        </authorList>
    </citation>
    <scope>NUCLEOTIDE SEQUENCE</scope>
    <source>
        <strain evidence="2">USNM1676648</strain>
        <tissue evidence="2">Polyp</tissue>
    </source>
</reference>
<accession>A0A9W9YQM4</accession>
<dbReference type="PANTHER" id="PTHR33444:SF2">
    <property type="entry name" value="MARVEL DOMAIN-CONTAINING PROTEIN"/>
    <property type="match status" value="1"/>
</dbReference>
<organism evidence="2 3">
    <name type="scientific">Desmophyllum pertusum</name>
    <dbReference type="NCBI Taxonomy" id="174260"/>
    <lineage>
        <taxon>Eukaryota</taxon>
        <taxon>Metazoa</taxon>
        <taxon>Cnidaria</taxon>
        <taxon>Anthozoa</taxon>
        <taxon>Hexacorallia</taxon>
        <taxon>Scleractinia</taxon>
        <taxon>Caryophylliina</taxon>
        <taxon>Caryophylliidae</taxon>
        <taxon>Desmophyllum</taxon>
    </lineage>
</organism>
<protein>
    <submittedName>
        <fullName evidence="2">Uncharacterized protein</fullName>
    </submittedName>
</protein>
<feature type="transmembrane region" description="Helical" evidence="1">
    <location>
        <begin position="54"/>
        <end position="73"/>
    </location>
</feature>
<dbReference type="PANTHER" id="PTHR33444">
    <property type="entry name" value="SI:DKEY-19B23.12-RELATED"/>
    <property type="match status" value="1"/>
</dbReference>
<proteinExistence type="predicted"/>
<keyword evidence="1" id="KW-0812">Transmembrane</keyword>
<evidence type="ECO:0000313" key="3">
    <source>
        <dbReference type="Proteomes" id="UP001163046"/>
    </source>
</evidence>
<comment type="caution">
    <text evidence="2">The sequence shown here is derived from an EMBL/GenBank/DDBJ whole genome shotgun (WGS) entry which is preliminary data.</text>
</comment>
<keyword evidence="1" id="KW-1133">Transmembrane helix</keyword>
<evidence type="ECO:0000256" key="1">
    <source>
        <dbReference type="SAM" id="Phobius"/>
    </source>
</evidence>
<dbReference type="EMBL" id="MU827306">
    <property type="protein sequence ID" value="KAJ7363287.1"/>
    <property type="molecule type" value="Genomic_DNA"/>
</dbReference>
<dbReference type="OrthoDB" id="6157510at2759"/>
<dbReference type="InterPro" id="IPR040350">
    <property type="entry name" value="TMEM272"/>
</dbReference>